<keyword evidence="10" id="KW-1185">Reference proteome</keyword>
<dbReference type="InterPro" id="IPR052062">
    <property type="entry name" value="Murein_DD/LD_carboxypeptidase"/>
</dbReference>
<evidence type="ECO:0000256" key="6">
    <source>
        <dbReference type="SAM" id="MobiDB-lite"/>
    </source>
</evidence>
<comment type="similarity">
    <text evidence="1">Belongs to the peptidase C40 family.</text>
</comment>
<dbReference type="PANTHER" id="PTHR47360:SF1">
    <property type="entry name" value="ENDOPEPTIDASE NLPC-RELATED"/>
    <property type="match status" value="1"/>
</dbReference>
<feature type="signal peptide" evidence="7">
    <location>
        <begin position="1"/>
        <end position="31"/>
    </location>
</feature>
<evidence type="ECO:0000256" key="3">
    <source>
        <dbReference type="ARBA" id="ARBA00022729"/>
    </source>
</evidence>
<dbReference type="InterPro" id="IPR000064">
    <property type="entry name" value="NLP_P60_dom"/>
</dbReference>
<comment type="caution">
    <text evidence="9">The sequence shown here is derived from an EMBL/GenBank/DDBJ whole genome shotgun (WGS) entry which is preliminary data.</text>
</comment>
<dbReference type="PANTHER" id="PTHR47360">
    <property type="entry name" value="MUREIN DD-ENDOPEPTIDASE MEPS/MUREIN LD-CARBOXYPEPTIDASE"/>
    <property type="match status" value="1"/>
</dbReference>
<dbReference type="Gene3D" id="3.90.1720.10">
    <property type="entry name" value="endopeptidase domain like (from Nostoc punctiforme)"/>
    <property type="match status" value="1"/>
</dbReference>
<evidence type="ECO:0000313" key="10">
    <source>
        <dbReference type="Proteomes" id="UP001366060"/>
    </source>
</evidence>
<accession>A0ABU9HC72</accession>
<dbReference type="RefSeq" id="WP_341628038.1">
    <property type="nucleotide sequence ID" value="NZ_JBAKBA010000021.1"/>
</dbReference>
<evidence type="ECO:0000256" key="1">
    <source>
        <dbReference type="ARBA" id="ARBA00007074"/>
    </source>
</evidence>
<feature type="region of interest" description="Disordered" evidence="6">
    <location>
        <begin position="41"/>
        <end position="66"/>
    </location>
</feature>
<feature type="compositionally biased region" description="Basic and acidic residues" evidence="6">
    <location>
        <begin position="45"/>
        <end position="64"/>
    </location>
</feature>
<evidence type="ECO:0000313" key="9">
    <source>
        <dbReference type="EMBL" id="MEL0659487.1"/>
    </source>
</evidence>
<evidence type="ECO:0000256" key="5">
    <source>
        <dbReference type="ARBA" id="ARBA00022807"/>
    </source>
</evidence>
<dbReference type="PROSITE" id="PS51257">
    <property type="entry name" value="PROKAR_LIPOPROTEIN"/>
    <property type="match status" value="1"/>
</dbReference>
<protein>
    <submittedName>
        <fullName evidence="9">NlpC/P60 family protein</fullName>
    </submittedName>
</protein>
<organism evidence="9 10">
    <name type="scientific">Psychromonas arctica</name>
    <dbReference type="NCBI Taxonomy" id="168275"/>
    <lineage>
        <taxon>Bacteria</taxon>
        <taxon>Pseudomonadati</taxon>
        <taxon>Pseudomonadota</taxon>
        <taxon>Gammaproteobacteria</taxon>
        <taxon>Alteromonadales</taxon>
        <taxon>Psychromonadaceae</taxon>
        <taxon>Psychromonas</taxon>
    </lineage>
</organism>
<feature type="chain" id="PRO_5047339105" evidence="7">
    <location>
        <begin position="32"/>
        <end position="193"/>
    </location>
</feature>
<sequence length="193" mass="21821">MTNVIKNYFRHVSLLAVVLLLAACSSAPKQAEINTVTNTGNKTLTKSESKEAKGHHSDSAKSSDQEMSPEDLLYVLLRSEYTHWVGSPYKYGGNTLSGIDCSSLVQQVFENSFNIDLPRTTEYQVKKGISIKKSELEVGDLVFFKTGRRTRHVGIYMGDDEFFHVSTSQGTKISSLSNVYWKKHYWQSRRIID</sequence>
<dbReference type="InterPro" id="IPR038765">
    <property type="entry name" value="Papain-like_cys_pep_sf"/>
</dbReference>
<dbReference type="EMBL" id="JBAKBA010000021">
    <property type="protein sequence ID" value="MEL0659487.1"/>
    <property type="molecule type" value="Genomic_DNA"/>
</dbReference>
<keyword evidence="3 7" id="KW-0732">Signal</keyword>
<proteinExistence type="inferred from homology"/>
<evidence type="ECO:0000256" key="4">
    <source>
        <dbReference type="ARBA" id="ARBA00022801"/>
    </source>
</evidence>
<name>A0ABU9HC72_9GAMM</name>
<dbReference type="Pfam" id="PF00877">
    <property type="entry name" value="NLPC_P60"/>
    <property type="match status" value="1"/>
</dbReference>
<evidence type="ECO:0000256" key="2">
    <source>
        <dbReference type="ARBA" id="ARBA00022670"/>
    </source>
</evidence>
<keyword evidence="4" id="KW-0378">Hydrolase</keyword>
<keyword evidence="5" id="KW-0788">Thiol protease</keyword>
<gene>
    <name evidence="9" type="ORF">V6255_10100</name>
</gene>
<reference evidence="9 10" key="1">
    <citation type="submission" date="2024-02" db="EMBL/GenBank/DDBJ databases">
        <title>Bacteria isolated from the canopy kelp, Nereocystis luetkeana.</title>
        <authorList>
            <person name="Pfister C.A."/>
            <person name="Younker I.T."/>
            <person name="Light S.H."/>
        </authorList>
    </citation>
    <scope>NUCLEOTIDE SEQUENCE [LARGE SCALE GENOMIC DNA]</scope>
    <source>
        <strain evidence="9 10">TI.2.07</strain>
    </source>
</reference>
<evidence type="ECO:0000259" key="8">
    <source>
        <dbReference type="PROSITE" id="PS51935"/>
    </source>
</evidence>
<keyword evidence="2" id="KW-0645">Protease</keyword>
<dbReference type="Proteomes" id="UP001366060">
    <property type="component" value="Unassembled WGS sequence"/>
</dbReference>
<dbReference type="SUPFAM" id="SSF54001">
    <property type="entry name" value="Cysteine proteinases"/>
    <property type="match status" value="1"/>
</dbReference>
<evidence type="ECO:0000256" key="7">
    <source>
        <dbReference type="SAM" id="SignalP"/>
    </source>
</evidence>
<dbReference type="PROSITE" id="PS51935">
    <property type="entry name" value="NLPC_P60"/>
    <property type="match status" value="1"/>
</dbReference>
<feature type="domain" description="NlpC/P60" evidence="8">
    <location>
        <begin position="71"/>
        <end position="192"/>
    </location>
</feature>